<dbReference type="Proteomes" id="UP000238415">
    <property type="component" value="Unassembled WGS sequence"/>
</dbReference>
<keyword evidence="1" id="KW-0802">TPR repeat</keyword>
<dbReference type="RefSeq" id="WP_106004105.1">
    <property type="nucleotide sequence ID" value="NZ_CP136419.1"/>
</dbReference>
<evidence type="ECO:0000256" key="1">
    <source>
        <dbReference type="PROSITE-ProRule" id="PRU00339"/>
    </source>
</evidence>
<dbReference type="InterPro" id="IPR011990">
    <property type="entry name" value="TPR-like_helical_dom_sf"/>
</dbReference>
<keyword evidence="2" id="KW-0732">Signal</keyword>
<dbReference type="OrthoDB" id="2083476at2"/>
<name>A0A2T0AYY4_9FIRM</name>
<gene>
    <name evidence="4" type="ORF">MOHU_00540</name>
</gene>
<dbReference type="PROSITE" id="PS50005">
    <property type="entry name" value="TPR"/>
    <property type="match status" value="1"/>
</dbReference>
<organism evidence="4 5">
    <name type="scientific">Neomoorella humiferrea</name>
    <dbReference type="NCBI Taxonomy" id="676965"/>
    <lineage>
        <taxon>Bacteria</taxon>
        <taxon>Bacillati</taxon>
        <taxon>Bacillota</taxon>
        <taxon>Clostridia</taxon>
        <taxon>Neomoorellales</taxon>
        <taxon>Neomoorellaceae</taxon>
        <taxon>Neomoorella</taxon>
    </lineage>
</organism>
<feature type="repeat" description="TPR" evidence="1">
    <location>
        <begin position="155"/>
        <end position="188"/>
    </location>
</feature>
<accession>A0A2T0AYY4</accession>
<reference evidence="4 5" key="1">
    <citation type="submission" date="2018-03" db="EMBL/GenBank/DDBJ databases">
        <title>Genome sequence of Moorella humiferrea DSM 23265.</title>
        <authorList>
            <person name="Poehlein A."/>
            <person name="Daniel R."/>
        </authorList>
    </citation>
    <scope>NUCLEOTIDE SEQUENCE [LARGE SCALE GENOMIC DNA]</scope>
    <source>
        <strain evidence="4 5">DSM 23265</strain>
    </source>
</reference>
<feature type="chain" id="PRO_5039559774" description="Copper amine oxidase-like N-terminal domain-containing protein" evidence="2">
    <location>
        <begin position="27"/>
        <end position="318"/>
    </location>
</feature>
<dbReference type="Gene3D" id="1.25.40.10">
    <property type="entry name" value="Tetratricopeptide repeat domain"/>
    <property type="match status" value="1"/>
</dbReference>
<dbReference type="InterPro" id="IPR012854">
    <property type="entry name" value="Cu_amine_oxidase-like_N"/>
</dbReference>
<protein>
    <recommendedName>
        <fullName evidence="3">Copper amine oxidase-like N-terminal domain-containing protein</fullName>
    </recommendedName>
</protein>
<evidence type="ECO:0000313" key="5">
    <source>
        <dbReference type="Proteomes" id="UP000238415"/>
    </source>
</evidence>
<dbReference type="EMBL" id="PVXM01000001">
    <property type="protein sequence ID" value="PRR76210.1"/>
    <property type="molecule type" value="Genomic_DNA"/>
</dbReference>
<evidence type="ECO:0000256" key="2">
    <source>
        <dbReference type="SAM" id="SignalP"/>
    </source>
</evidence>
<keyword evidence="5" id="KW-1185">Reference proteome</keyword>
<proteinExistence type="predicted"/>
<dbReference type="InterPro" id="IPR036582">
    <property type="entry name" value="Mao_N_sf"/>
</dbReference>
<dbReference type="Pfam" id="PF07833">
    <property type="entry name" value="Cu_amine_oxidN1"/>
    <property type="match status" value="1"/>
</dbReference>
<dbReference type="SUPFAM" id="SSF48452">
    <property type="entry name" value="TPR-like"/>
    <property type="match status" value="1"/>
</dbReference>
<feature type="domain" description="Copper amine oxidase-like N-terminal" evidence="3">
    <location>
        <begin position="211"/>
        <end position="313"/>
    </location>
</feature>
<evidence type="ECO:0000313" key="4">
    <source>
        <dbReference type="EMBL" id="PRR76210.1"/>
    </source>
</evidence>
<dbReference type="AlphaFoldDB" id="A0A2T0AYY4"/>
<dbReference type="InterPro" id="IPR019734">
    <property type="entry name" value="TPR_rpt"/>
</dbReference>
<sequence>MRRGKRFLALLTCLVLLLSFALPAWAGAGGEKGKAWSYGLRIAAGQDNEDTQDTGDNQEGTGEKIRNEEHMKVQKGKSVAQDVYRGVENALLHVKNPVARAALTAILEGKSVAEAVYEAKSQLDTWKDTDEIAAVAEELEKAVATDTSLDNLTQAQVKKHLGIMYLKANKFKKARALLEEVVAAASDDKEAYEQLDAACAAEGDYQFKVFLKGKALQFDVPPRIEGGRVLIPVRFLAQGMGADVNYDNGTVTITNKGITIRLVIGSNQAQVDGVTVYLDVPAKVVDGRTLVPLRFVAEGFNARVDYYGGSNLVAVQTT</sequence>
<dbReference type="SUPFAM" id="SSF55383">
    <property type="entry name" value="Copper amine oxidase, domain N"/>
    <property type="match status" value="2"/>
</dbReference>
<comment type="caution">
    <text evidence="4">The sequence shown here is derived from an EMBL/GenBank/DDBJ whole genome shotgun (WGS) entry which is preliminary data.</text>
</comment>
<evidence type="ECO:0000259" key="3">
    <source>
        <dbReference type="Pfam" id="PF07833"/>
    </source>
</evidence>
<dbReference type="Gene3D" id="3.30.457.10">
    <property type="entry name" value="Copper amine oxidase-like, N-terminal domain"/>
    <property type="match status" value="1"/>
</dbReference>
<feature type="signal peptide" evidence="2">
    <location>
        <begin position="1"/>
        <end position="26"/>
    </location>
</feature>